<keyword evidence="2" id="KW-0489">Methyltransferase</keyword>
<evidence type="ECO:0000313" key="2">
    <source>
        <dbReference type="EMBL" id="MDA2804107.1"/>
    </source>
</evidence>
<dbReference type="Gene3D" id="3.40.50.150">
    <property type="entry name" value="Vaccinia Virus protein VP39"/>
    <property type="match status" value="1"/>
</dbReference>
<organism evidence="2 3">
    <name type="scientific">Nocardiopsis suaedae</name>
    <dbReference type="NCBI Taxonomy" id="3018444"/>
    <lineage>
        <taxon>Bacteria</taxon>
        <taxon>Bacillati</taxon>
        <taxon>Actinomycetota</taxon>
        <taxon>Actinomycetes</taxon>
        <taxon>Streptosporangiales</taxon>
        <taxon>Nocardiopsidaceae</taxon>
        <taxon>Nocardiopsis</taxon>
    </lineage>
</organism>
<dbReference type="CDD" id="cd02440">
    <property type="entry name" value="AdoMet_MTases"/>
    <property type="match status" value="1"/>
</dbReference>
<name>A0ABT4THB4_9ACTN</name>
<gene>
    <name evidence="2" type="ORF">O4U47_06255</name>
</gene>
<evidence type="ECO:0000259" key="1">
    <source>
        <dbReference type="Pfam" id="PF08241"/>
    </source>
</evidence>
<dbReference type="EMBL" id="JAQFWP010000008">
    <property type="protein sequence ID" value="MDA2804107.1"/>
    <property type="molecule type" value="Genomic_DNA"/>
</dbReference>
<protein>
    <submittedName>
        <fullName evidence="2">Methyltransferase domain-containing protein</fullName>
    </submittedName>
</protein>
<reference evidence="2" key="1">
    <citation type="submission" date="2023-01" db="EMBL/GenBank/DDBJ databases">
        <title>Draft genome sequence of Nocardiopsis sp. LSu2-4 isolated from halophytes.</title>
        <authorList>
            <person name="Duangmal K."/>
            <person name="Chantavorakit T."/>
        </authorList>
    </citation>
    <scope>NUCLEOTIDE SEQUENCE</scope>
    <source>
        <strain evidence="2">LSu2-4</strain>
    </source>
</reference>
<dbReference type="PANTHER" id="PTHR43591">
    <property type="entry name" value="METHYLTRANSFERASE"/>
    <property type="match status" value="1"/>
</dbReference>
<dbReference type="SUPFAM" id="SSF53335">
    <property type="entry name" value="S-adenosyl-L-methionine-dependent methyltransferases"/>
    <property type="match status" value="1"/>
</dbReference>
<dbReference type="GO" id="GO:0008168">
    <property type="term" value="F:methyltransferase activity"/>
    <property type="evidence" value="ECO:0007669"/>
    <property type="project" value="UniProtKB-KW"/>
</dbReference>
<dbReference type="Proteomes" id="UP001165685">
    <property type="component" value="Unassembled WGS sequence"/>
</dbReference>
<dbReference type="InterPro" id="IPR013216">
    <property type="entry name" value="Methyltransf_11"/>
</dbReference>
<evidence type="ECO:0000313" key="3">
    <source>
        <dbReference type="Proteomes" id="UP001165685"/>
    </source>
</evidence>
<dbReference type="InterPro" id="IPR029063">
    <property type="entry name" value="SAM-dependent_MTases_sf"/>
</dbReference>
<sequence length="263" mass="27126">MATTDRMTDPAARDAEETEDLIAALDAFDTVPEAAALRERSHTLLAPPAGGTVVDAGCGAGRAVAELAGRGAVPVGIDADPRMVAAARHRVPGADVRVGDAALLPLADGSAAGYRAEKALHALADPARAVAEAHRVLAPGGRAVLLGQDWDGYLIDADDPDLTRRVIAATARGVPSPDSARRFRALLADAGFTGVEAEAHVLLLTDPVFLPIVAGAAHGAHAAGAVSADEAERWIDDQRSRAQEGRFSVAMCFFLAVGVRPED</sequence>
<dbReference type="PANTHER" id="PTHR43591:SF24">
    <property type="entry name" value="2-METHOXY-6-POLYPRENYL-1,4-BENZOQUINOL METHYLASE, MITOCHONDRIAL"/>
    <property type="match status" value="1"/>
</dbReference>
<keyword evidence="2" id="KW-0808">Transferase</keyword>
<dbReference type="RefSeq" id="WP_270676628.1">
    <property type="nucleotide sequence ID" value="NZ_JAQFWP010000008.1"/>
</dbReference>
<comment type="caution">
    <text evidence="2">The sequence shown here is derived from an EMBL/GenBank/DDBJ whole genome shotgun (WGS) entry which is preliminary data.</text>
</comment>
<dbReference type="Pfam" id="PF08241">
    <property type="entry name" value="Methyltransf_11"/>
    <property type="match status" value="1"/>
</dbReference>
<dbReference type="GO" id="GO:0032259">
    <property type="term" value="P:methylation"/>
    <property type="evidence" value="ECO:0007669"/>
    <property type="project" value="UniProtKB-KW"/>
</dbReference>
<accession>A0ABT4THB4</accession>
<feature type="domain" description="Methyltransferase type 11" evidence="1">
    <location>
        <begin position="54"/>
        <end position="144"/>
    </location>
</feature>
<proteinExistence type="predicted"/>
<keyword evidence="3" id="KW-1185">Reference proteome</keyword>